<dbReference type="Gene3D" id="3.40.250.10">
    <property type="entry name" value="Rhodanese-like domain"/>
    <property type="match status" value="2"/>
</dbReference>
<dbReference type="Pfam" id="PF00581">
    <property type="entry name" value="Rhodanese"/>
    <property type="match status" value="2"/>
</dbReference>
<dbReference type="GO" id="GO:0005739">
    <property type="term" value="C:mitochondrion"/>
    <property type="evidence" value="ECO:0007669"/>
    <property type="project" value="TreeGrafter"/>
</dbReference>
<organism evidence="4 5">
    <name type="scientific">Euplotes crassus</name>
    <dbReference type="NCBI Taxonomy" id="5936"/>
    <lineage>
        <taxon>Eukaryota</taxon>
        <taxon>Sar</taxon>
        <taxon>Alveolata</taxon>
        <taxon>Ciliophora</taxon>
        <taxon>Intramacronucleata</taxon>
        <taxon>Spirotrichea</taxon>
        <taxon>Hypotrichia</taxon>
        <taxon>Euplotida</taxon>
        <taxon>Euplotidae</taxon>
        <taxon>Moneuplotes</taxon>
    </lineage>
</organism>
<evidence type="ECO:0000259" key="3">
    <source>
        <dbReference type="PROSITE" id="PS50206"/>
    </source>
</evidence>
<feature type="domain" description="Rhodanese" evidence="3">
    <location>
        <begin position="32"/>
        <end position="138"/>
    </location>
</feature>
<dbReference type="Proteomes" id="UP001295684">
    <property type="component" value="Unassembled WGS sequence"/>
</dbReference>
<dbReference type="SMART" id="SM00450">
    <property type="entry name" value="RHOD"/>
    <property type="match status" value="2"/>
</dbReference>
<keyword evidence="2" id="KW-0677">Repeat</keyword>
<evidence type="ECO:0000313" key="5">
    <source>
        <dbReference type="Proteomes" id="UP001295684"/>
    </source>
</evidence>
<dbReference type="InterPro" id="IPR036873">
    <property type="entry name" value="Rhodanese-like_dom_sf"/>
</dbReference>
<reference evidence="4" key="1">
    <citation type="submission" date="2023-07" db="EMBL/GenBank/DDBJ databases">
        <authorList>
            <consortium name="AG Swart"/>
            <person name="Singh M."/>
            <person name="Singh A."/>
            <person name="Seah K."/>
            <person name="Emmerich C."/>
        </authorList>
    </citation>
    <scope>NUCLEOTIDE SEQUENCE</scope>
    <source>
        <strain evidence="4">DP1</strain>
    </source>
</reference>
<dbReference type="EMBL" id="CAMPGE010018660">
    <property type="protein sequence ID" value="CAI2377058.1"/>
    <property type="molecule type" value="Genomic_DNA"/>
</dbReference>
<dbReference type="InterPro" id="IPR001763">
    <property type="entry name" value="Rhodanese-like_dom"/>
</dbReference>
<feature type="domain" description="Rhodanese" evidence="3">
    <location>
        <begin position="178"/>
        <end position="282"/>
    </location>
</feature>
<keyword evidence="5" id="KW-1185">Reference proteome</keyword>
<dbReference type="InterPro" id="IPR045078">
    <property type="entry name" value="TST/MPST-like"/>
</dbReference>
<gene>
    <name evidence="4" type="ORF">ECRASSUSDP1_LOCUS18439</name>
</gene>
<evidence type="ECO:0000256" key="2">
    <source>
        <dbReference type="ARBA" id="ARBA00022737"/>
    </source>
</evidence>
<evidence type="ECO:0000313" key="4">
    <source>
        <dbReference type="EMBL" id="CAI2377058.1"/>
    </source>
</evidence>
<dbReference type="PANTHER" id="PTHR11364:SF27">
    <property type="entry name" value="SULFURTRANSFERASE"/>
    <property type="match status" value="1"/>
</dbReference>
<name>A0AAD1XQJ2_EUPCR</name>
<keyword evidence="1" id="KW-0808">Transferase</keyword>
<dbReference type="PROSITE" id="PS50206">
    <property type="entry name" value="RHODANESE_3"/>
    <property type="match status" value="2"/>
</dbReference>
<comment type="caution">
    <text evidence="4">The sequence shown here is derived from an EMBL/GenBank/DDBJ whole genome shotgun (WGS) entry which is preliminary data.</text>
</comment>
<protein>
    <recommendedName>
        <fullName evidence="3">Rhodanese domain-containing protein</fullName>
    </recommendedName>
</protein>
<proteinExistence type="predicted"/>
<dbReference type="AlphaFoldDB" id="A0AAD1XQJ2"/>
<accession>A0AAD1XQJ2</accession>
<dbReference type="PANTHER" id="PTHR11364">
    <property type="entry name" value="THIOSULFATE SULFERTANSFERASE"/>
    <property type="match status" value="1"/>
</dbReference>
<dbReference type="GO" id="GO:0004792">
    <property type="term" value="F:thiosulfate-cyanide sulfurtransferase activity"/>
    <property type="evidence" value="ECO:0007669"/>
    <property type="project" value="TreeGrafter"/>
</dbReference>
<sequence>MESQQNLLIETDQLAELIESSPDNLKLVCGTWNLGPDVKDPKEQFNEAHIEGSVYFSHAEVADTSSGFLATWPSTEFFISEMKRLGIKKDHTIVVYDHENIFSVCRPAFMLRAFGAKDVRVLNGCLKKWIDEERKVATGYPQDVNDTSDEGYDYELHQDSVTFYDSTFEKVAAVEKGETDEFEFIDVRNIDSFDKGHPHGFKNSFCMKYLTEDGSTFKPKEEISKQMEDDGVDDSKHIIFSCGAGVTACINELAAKIAGVEKTSIYDGSFQEYSTKGKPDYL</sequence>
<dbReference type="CDD" id="cd01448">
    <property type="entry name" value="TST_Repeat_1"/>
    <property type="match status" value="1"/>
</dbReference>
<dbReference type="SUPFAM" id="SSF52821">
    <property type="entry name" value="Rhodanese/Cell cycle control phosphatase"/>
    <property type="match status" value="2"/>
</dbReference>
<evidence type="ECO:0000256" key="1">
    <source>
        <dbReference type="ARBA" id="ARBA00022679"/>
    </source>
</evidence>